<dbReference type="PATRIC" id="fig|1454003.3.peg.344"/>
<name>A0A011Q016_9PROT</name>
<accession>A0A011Q016</accession>
<proteinExistence type="predicted"/>
<dbReference type="STRING" id="1454003.AW10_00338"/>
<gene>
    <name evidence="2" type="ORF">AW10_00338</name>
</gene>
<feature type="region of interest" description="Disordered" evidence="1">
    <location>
        <begin position="61"/>
        <end position="84"/>
    </location>
</feature>
<reference evidence="2 3" key="1">
    <citation type="submission" date="2014-02" db="EMBL/GenBank/DDBJ databases">
        <title>Expanding our view of genomic diversity in Candidatus Accumulibacter clades.</title>
        <authorList>
            <person name="Skennerton C.T."/>
            <person name="Barr J.J."/>
            <person name="Slater F.R."/>
            <person name="Bond P.L."/>
            <person name="Tyson G.W."/>
        </authorList>
    </citation>
    <scope>NUCLEOTIDE SEQUENCE [LARGE SCALE GENOMIC DNA]</scope>
    <source>
        <strain evidence="3">BA-92</strain>
    </source>
</reference>
<dbReference type="Proteomes" id="UP000021816">
    <property type="component" value="Unassembled WGS sequence"/>
</dbReference>
<comment type="caution">
    <text evidence="2">The sequence shown here is derived from an EMBL/GenBank/DDBJ whole genome shotgun (WGS) entry which is preliminary data.</text>
</comment>
<organism evidence="2 3">
    <name type="scientific">Candidatus Accumulibacter appositus</name>
    <dbReference type="NCBI Taxonomy" id="1454003"/>
    <lineage>
        <taxon>Bacteria</taxon>
        <taxon>Pseudomonadati</taxon>
        <taxon>Pseudomonadota</taxon>
        <taxon>Betaproteobacteria</taxon>
        <taxon>Candidatus Accumulibacter</taxon>
    </lineage>
</organism>
<evidence type="ECO:0000256" key="1">
    <source>
        <dbReference type="SAM" id="MobiDB-lite"/>
    </source>
</evidence>
<evidence type="ECO:0000313" key="2">
    <source>
        <dbReference type="EMBL" id="EXI82552.1"/>
    </source>
</evidence>
<dbReference type="AlphaFoldDB" id="A0A011Q016"/>
<evidence type="ECO:0000313" key="3">
    <source>
        <dbReference type="Proteomes" id="UP000021816"/>
    </source>
</evidence>
<dbReference type="EMBL" id="JEMX01000010">
    <property type="protein sequence ID" value="EXI82552.1"/>
    <property type="molecule type" value="Genomic_DNA"/>
</dbReference>
<protein>
    <submittedName>
        <fullName evidence="2">Uncharacterized protein</fullName>
    </submittedName>
</protein>
<sequence length="84" mass="9357">MTTFKDVLCLLAIFVAYGIVGRLDYEDAVWLEQIRRERLHADCLTATPGDREALARINDLPFDPSTRRTDAGAPDDGPCTPHVL</sequence>